<protein>
    <submittedName>
        <fullName evidence="2">Peptidase C39 bacteriocin processing</fullName>
    </submittedName>
</protein>
<dbReference type="GO" id="GO:0008233">
    <property type="term" value="F:peptidase activity"/>
    <property type="evidence" value="ECO:0007669"/>
    <property type="project" value="InterPro"/>
</dbReference>
<name>E3GZK6_METFV</name>
<dbReference type="Gene3D" id="3.90.70.10">
    <property type="entry name" value="Cysteine proteinases"/>
    <property type="match status" value="1"/>
</dbReference>
<dbReference type="InterPro" id="IPR005074">
    <property type="entry name" value="Peptidase_C39"/>
</dbReference>
<dbReference type="GO" id="GO:0006508">
    <property type="term" value="P:proteolysis"/>
    <property type="evidence" value="ECO:0007669"/>
    <property type="project" value="InterPro"/>
</dbReference>
<feature type="domain" description="Peptidase C39" evidence="1">
    <location>
        <begin position="64"/>
        <end position="183"/>
    </location>
</feature>
<dbReference type="Pfam" id="PF03412">
    <property type="entry name" value="Peptidase_C39"/>
    <property type="match status" value="1"/>
</dbReference>
<gene>
    <name evidence="2" type="ordered locus">Mfer_0940</name>
</gene>
<dbReference type="KEGG" id="mfv:Mfer_0940"/>
<dbReference type="OrthoDB" id="80706at2157"/>
<evidence type="ECO:0000259" key="1">
    <source>
        <dbReference type="PROSITE" id="PS50990"/>
    </source>
</evidence>
<dbReference type="GO" id="GO:0016020">
    <property type="term" value="C:membrane"/>
    <property type="evidence" value="ECO:0007669"/>
    <property type="project" value="InterPro"/>
</dbReference>
<accession>E3GZK6</accession>
<dbReference type="GO" id="GO:0005524">
    <property type="term" value="F:ATP binding"/>
    <property type="evidence" value="ECO:0007669"/>
    <property type="project" value="InterPro"/>
</dbReference>
<dbReference type="AlphaFoldDB" id="E3GZK6"/>
<dbReference type="STRING" id="523846.Mfer_0940"/>
<organism evidence="2 3">
    <name type="scientific">Methanothermus fervidus (strain ATCC 43054 / DSM 2088 / JCM 10308 / V24 S)</name>
    <dbReference type="NCBI Taxonomy" id="523846"/>
    <lineage>
        <taxon>Archaea</taxon>
        <taxon>Methanobacteriati</taxon>
        <taxon>Methanobacteriota</taxon>
        <taxon>Methanomada group</taxon>
        <taxon>Methanobacteria</taxon>
        <taxon>Methanobacteriales</taxon>
        <taxon>Methanothermaceae</taxon>
        <taxon>Methanothermus</taxon>
    </lineage>
</organism>
<proteinExistence type="predicted"/>
<dbReference type="PROSITE" id="PS50990">
    <property type="entry name" value="PEPTIDASE_C39"/>
    <property type="match status" value="1"/>
</dbReference>
<sequence length="255" mass="28305">MKSFYIWTVLVVLVAMVSVSCVSAADTISSQHSNDTLCIMDATGYTADISTIHSEIEKTDVILQSKDYTCGPAALSMVLQKLGIQATEDELAALAGTTEEGTTMQGLVEAAKAKGVNAVGMKLGINELKENMIVHLMKDGEGHYAVVKEITANTIKLADPGLGNIELSLEKFQEIYTGNALVINQTTNQNTSNTNKTEENITTSNKILSKEEMQNIKGKGWLNRLWRKIKRALLRWWHYQKVFQQYHSYPPYGVW</sequence>
<keyword evidence="3" id="KW-1185">Reference proteome</keyword>
<dbReference type="Proteomes" id="UP000002315">
    <property type="component" value="Chromosome"/>
</dbReference>
<evidence type="ECO:0000313" key="2">
    <source>
        <dbReference type="EMBL" id="ADP77738.1"/>
    </source>
</evidence>
<dbReference type="HOGENOM" id="CLU_084974_0_0_2"/>
<evidence type="ECO:0000313" key="3">
    <source>
        <dbReference type="Proteomes" id="UP000002315"/>
    </source>
</evidence>
<dbReference type="CDD" id="cd02423">
    <property type="entry name" value="Peptidase_C39G"/>
    <property type="match status" value="1"/>
</dbReference>
<reference evidence="2 3" key="1">
    <citation type="journal article" date="2010" name="Stand. Genomic Sci.">
        <title>Complete genome sequence of Methanothermus fervidus type strain (V24S).</title>
        <authorList>
            <person name="Anderson I."/>
            <person name="Djao O.D."/>
            <person name="Misra M."/>
            <person name="Chertkov O."/>
            <person name="Nolan M."/>
            <person name="Lucas S."/>
            <person name="Lapidus A."/>
            <person name="Del Rio T.G."/>
            <person name="Tice H."/>
            <person name="Cheng J.F."/>
            <person name="Tapia R."/>
            <person name="Han C."/>
            <person name="Goodwin L."/>
            <person name="Pitluck S."/>
            <person name="Liolios K."/>
            <person name="Ivanova N."/>
            <person name="Mavromatis K."/>
            <person name="Mikhailova N."/>
            <person name="Pati A."/>
            <person name="Brambilla E."/>
            <person name="Chen A."/>
            <person name="Palaniappan K."/>
            <person name="Land M."/>
            <person name="Hauser L."/>
            <person name="Chang Y.J."/>
            <person name="Jeffries C.D."/>
            <person name="Sikorski J."/>
            <person name="Spring S."/>
            <person name="Rohde M."/>
            <person name="Eichinger K."/>
            <person name="Huber H."/>
            <person name="Wirth R."/>
            <person name="Goker M."/>
            <person name="Detter J.C."/>
            <person name="Woyke T."/>
            <person name="Bristow J."/>
            <person name="Eisen J.A."/>
            <person name="Markowitz V."/>
            <person name="Hugenholtz P."/>
            <person name="Klenk H.P."/>
            <person name="Kyrpides N.C."/>
        </authorList>
    </citation>
    <scope>NUCLEOTIDE SEQUENCE [LARGE SCALE GENOMIC DNA]</scope>
    <source>
        <strain evidence="3">ATCC 43054 / DSM 2088 / JCM 10308 / V24 S</strain>
    </source>
</reference>
<dbReference type="PROSITE" id="PS51257">
    <property type="entry name" value="PROKAR_LIPOPROTEIN"/>
    <property type="match status" value="1"/>
</dbReference>
<dbReference type="EMBL" id="CP002278">
    <property type="protein sequence ID" value="ADP77738.1"/>
    <property type="molecule type" value="Genomic_DNA"/>
</dbReference>